<dbReference type="InterPro" id="IPR008978">
    <property type="entry name" value="HSP20-like_chaperone"/>
</dbReference>
<dbReference type="InterPro" id="IPR016195">
    <property type="entry name" value="Pol/histidinol_Pase-like"/>
</dbReference>
<feature type="domain" description="CS" evidence="11">
    <location>
        <begin position="329"/>
        <end position="417"/>
    </location>
</feature>
<dbReference type="GO" id="GO:0008168">
    <property type="term" value="F:methyltransferase activity"/>
    <property type="evidence" value="ECO:0007669"/>
    <property type="project" value="UniProtKB-KW"/>
</dbReference>
<dbReference type="Pfam" id="PF01876">
    <property type="entry name" value="RNase_P_p30"/>
    <property type="match status" value="1"/>
</dbReference>
<evidence type="ECO:0000256" key="10">
    <source>
        <dbReference type="SAM" id="MobiDB-lite"/>
    </source>
</evidence>
<dbReference type="EMBL" id="KZ269995">
    <property type="protein sequence ID" value="OZC09262.1"/>
    <property type="molecule type" value="Genomic_DNA"/>
</dbReference>
<evidence type="ECO:0000259" key="11">
    <source>
        <dbReference type="PROSITE" id="PS51203"/>
    </source>
</evidence>
<keyword evidence="7" id="KW-0949">S-adenosyl-L-methionine</keyword>
<proteinExistence type="predicted"/>
<keyword evidence="4" id="KW-0963">Cytoplasm</keyword>
<evidence type="ECO:0000259" key="12">
    <source>
        <dbReference type="PROSITE" id="PS51675"/>
    </source>
</evidence>
<dbReference type="PANTHER" id="PTHR21664:SF1">
    <property type="entry name" value="NUDC DOMAIN-CONTAINING PROTEIN 1"/>
    <property type="match status" value="1"/>
</dbReference>
<evidence type="ECO:0000256" key="5">
    <source>
        <dbReference type="ARBA" id="ARBA00022603"/>
    </source>
</evidence>
<dbReference type="InterPro" id="IPR025812">
    <property type="entry name" value="Trm10_C_MTase_dom"/>
</dbReference>
<keyword evidence="5 13" id="KW-0489">Methyltransferase</keyword>
<dbReference type="GO" id="GO:0005739">
    <property type="term" value="C:mitochondrion"/>
    <property type="evidence" value="ECO:0007669"/>
    <property type="project" value="InterPro"/>
</dbReference>
<dbReference type="GO" id="GO:0005634">
    <property type="term" value="C:nucleus"/>
    <property type="evidence" value="ECO:0007669"/>
    <property type="project" value="UniProtKB-SubCell"/>
</dbReference>
<evidence type="ECO:0000256" key="9">
    <source>
        <dbReference type="ARBA" id="ARBA00023242"/>
    </source>
</evidence>
<dbReference type="InterPro" id="IPR037895">
    <property type="entry name" value="NUDCD1"/>
</dbReference>
<evidence type="ECO:0000256" key="4">
    <source>
        <dbReference type="ARBA" id="ARBA00022490"/>
    </source>
</evidence>
<evidence type="ECO:0000256" key="1">
    <source>
        <dbReference type="ARBA" id="ARBA00004123"/>
    </source>
</evidence>
<feature type="domain" description="SAM-dependent MTase TRM10-type" evidence="12">
    <location>
        <begin position="1096"/>
        <end position="1302"/>
    </location>
</feature>
<reference evidence="13 14" key="1">
    <citation type="submission" date="2015-12" db="EMBL/GenBank/DDBJ databases">
        <title>Draft genome of the nematode, Onchocerca flexuosa.</title>
        <authorList>
            <person name="Mitreva M."/>
        </authorList>
    </citation>
    <scope>NUCLEOTIDE SEQUENCE [LARGE SCALE GENOMIC DNA]</scope>
    <source>
        <strain evidence="13">Red Deer</strain>
    </source>
</reference>
<dbReference type="PANTHER" id="PTHR21664">
    <property type="entry name" value="CHRONIC MYELOGENOUS LEUKEMIA TUMOR ANTIGEN 66"/>
    <property type="match status" value="1"/>
</dbReference>
<dbReference type="CDD" id="cd06467">
    <property type="entry name" value="p23_NUDC_like"/>
    <property type="match status" value="1"/>
</dbReference>
<evidence type="ECO:0000256" key="7">
    <source>
        <dbReference type="ARBA" id="ARBA00022691"/>
    </source>
</evidence>
<evidence type="ECO:0000256" key="2">
    <source>
        <dbReference type="ARBA" id="ARBA00004496"/>
    </source>
</evidence>
<keyword evidence="9" id="KW-0539">Nucleus</keyword>
<dbReference type="InterPro" id="IPR007052">
    <property type="entry name" value="CS_dom"/>
</dbReference>
<dbReference type="CDD" id="cd18102">
    <property type="entry name" value="Trm10_MRRP1"/>
    <property type="match status" value="1"/>
</dbReference>
<dbReference type="Pfam" id="PF04969">
    <property type="entry name" value="CS"/>
    <property type="match status" value="1"/>
</dbReference>
<evidence type="ECO:0000313" key="14">
    <source>
        <dbReference type="Proteomes" id="UP000242913"/>
    </source>
</evidence>
<keyword evidence="6 13" id="KW-0808">Transferase</keyword>
<dbReference type="GO" id="GO:0032259">
    <property type="term" value="P:methylation"/>
    <property type="evidence" value="ECO:0007669"/>
    <property type="project" value="UniProtKB-KW"/>
</dbReference>
<dbReference type="OrthoDB" id="17948at2759"/>
<dbReference type="PROSITE" id="PS51203">
    <property type="entry name" value="CS"/>
    <property type="match status" value="1"/>
</dbReference>
<dbReference type="Gene3D" id="2.60.40.790">
    <property type="match status" value="1"/>
</dbReference>
<dbReference type="InterPro" id="IPR028564">
    <property type="entry name" value="MT_TRM10-typ"/>
</dbReference>
<evidence type="ECO:0000256" key="3">
    <source>
        <dbReference type="ARBA" id="ARBA00018915"/>
    </source>
</evidence>
<dbReference type="SUPFAM" id="SSF49764">
    <property type="entry name" value="HSP20-like chaperones"/>
    <property type="match status" value="1"/>
</dbReference>
<sequence>MEVGDRLLIERRGELRDLPDLSNVVIRQVVPEPASQLSPNTMGLMSENFIDIKPDRSLLDANFDGYKLSLDPFPIYSHSLELPVRELQTSNIQYGFEHIKLFNDINYLTYDPYASDSGHRRFMTILQDFHLCSITFDIQTRKFSVCKNSTVITAPFDEEEMQDRYPATISFPDAVYAFVSNGFGHFAMYFTGDRCNMTVWEECLIVQPLIIDSEVSSFIIIESRYMENKYDVLLRSVVPSKKSSNQGNFSNKIIWLTVISEDGKMKITKIRSIICTGHIEMVTFDKLPESLIIVNTGDLSFCGNGVSASDCADQEMKKEYDKEVETAELTRKRYAWSQTGTDVTAIFTCDETVSKKDVSLSLSATSVHLSVKDTILVGGILGGSIDPTSSTYTIDDNKLELFLAKNEGSLTDWSELILGDNQGIYEVDPESLSIASKMLERFTSESQVLGNSGACQNFNTEQMEDCDINADDICKIRWLNFALQKLNYESDITTHNILFSVSLDFGPRFLCIRMDVDGILWKFTEENRKVQHHATFNAFGYVQASKTQRKFSTCPADCSYAVIVEAKRHAFVYWQPSTLTSGTGKQAIKLLELLSSNSYLYLSLLNSAILVLNMSLSFVDDHFQFAEMNIRYTGNMEETMAMVRRAVRMGYDCIVINTDIGQMMQESVNLSNEPPRKKKKKSGKERNVIPDPVIINCAELDTSMLEANGKRLRIFSRLTTTISSSTEVHLLMHHSQLKKYDLIAVRPSDDQILQTLSKKGDFVDIITYEQASTSVGWLNKSKIIQLCINDGITFEITYADALKDSSQRREVLTNGRQLLMSTKDGDGVVIASGAERMIDIRAPYDAANISVLFGIRPEFARKFVASNAKKALLRAESRKTLKGGVLVQTKEDLPKNLIVRLNVIEKIMRIPEFRAQLEIVTDEIEEKSKKDEIREETKKKEKNMWKKFLEFYRDSVRNVWRKVVWKLQKKLRINARWPVLWMENKLKSLPSRQFIQTLNASQQEQLSGIITEVELLSRCYNYFPEYLSDSDWKRLLQCETQKQRFNYIKFCHQKELKELKYETKRQLKVSEKLGTSKPTSGFAMLVGTTQRKRIADQRRLMNHLHNLQLNPKPALIVDCRFLNDLSSQALSQTLIQLSYLASENRDRRRSWPLYFFNFDIKNERILEGRDRYLSLTNSPRNVSLTISSSSYLNFFSPEEIIYLSPHAEFDLEEVEGSKAYVLGGIVDRVAQHRLHPHATLLAAKQDGVKVRRLPIDRYIKWKSGSRSMTLLAVTSILYSAYESCGDWENAFKKYVPVRNTRGPEEKNSYGRRLHAHIHDYEKRLLIELNQRL</sequence>
<comment type="subcellular location">
    <subcellularLocation>
        <location evidence="2">Cytoplasm</location>
    </subcellularLocation>
    <subcellularLocation>
        <location evidence="1">Nucleus</location>
    </subcellularLocation>
</comment>
<name>A0A238BVG4_9BILA</name>
<dbReference type="SUPFAM" id="SSF89550">
    <property type="entry name" value="PHP domain-like"/>
    <property type="match status" value="1"/>
</dbReference>
<organism evidence="13 14">
    <name type="scientific">Onchocerca flexuosa</name>
    <dbReference type="NCBI Taxonomy" id="387005"/>
    <lineage>
        <taxon>Eukaryota</taxon>
        <taxon>Metazoa</taxon>
        <taxon>Ecdysozoa</taxon>
        <taxon>Nematoda</taxon>
        <taxon>Chromadorea</taxon>
        <taxon>Rhabditida</taxon>
        <taxon>Spirurina</taxon>
        <taxon>Spiruromorpha</taxon>
        <taxon>Filarioidea</taxon>
        <taxon>Onchocercidae</taxon>
        <taxon>Onchocerca</taxon>
    </lineage>
</organism>
<evidence type="ECO:0000313" key="13">
    <source>
        <dbReference type="EMBL" id="OZC09262.1"/>
    </source>
</evidence>
<dbReference type="PROSITE" id="PS51675">
    <property type="entry name" value="SAM_MT_TRM10"/>
    <property type="match status" value="1"/>
</dbReference>
<dbReference type="Proteomes" id="UP000242913">
    <property type="component" value="Unassembled WGS sequence"/>
</dbReference>
<gene>
    <name evidence="13" type="ORF">X798_03602</name>
</gene>
<dbReference type="InterPro" id="IPR038459">
    <property type="entry name" value="MT_TRM10-typ_sf"/>
</dbReference>
<dbReference type="Gene3D" id="3.40.1280.30">
    <property type="match status" value="1"/>
</dbReference>
<keyword evidence="8" id="KW-0819">tRNA processing</keyword>
<feature type="region of interest" description="Disordered" evidence="10">
    <location>
        <begin position="666"/>
        <end position="685"/>
    </location>
</feature>
<dbReference type="InterPro" id="IPR002738">
    <property type="entry name" value="RNase_P_p30"/>
</dbReference>
<dbReference type="Gene3D" id="3.20.20.140">
    <property type="entry name" value="Metal-dependent hydrolases"/>
    <property type="match status" value="1"/>
</dbReference>
<evidence type="ECO:0000256" key="8">
    <source>
        <dbReference type="ARBA" id="ARBA00022694"/>
    </source>
</evidence>
<dbReference type="GO" id="GO:0008033">
    <property type="term" value="P:tRNA processing"/>
    <property type="evidence" value="ECO:0007669"/>
    <property type="project" value="UniProtKB-KW"/>
</dbReference>
<keyword evidence="14" id="KW-1185">Reference proteome</keyword>
<evidence type="ECO:0000256" key="6">
    <source>
        <dbReference type="ARBA" id="ARBA00022679"/>
    </source>
</evidence>
<accession>A0A238BVG4</accession>
<protein>
    <recommendedName>
        <fullName evidence="3">NudC domain-containing protein 1</fullName>
    </recommendedName>
</protein>